<dbReference type="EMBL" id="JACSNV010000012">
    <property type="protein sequence ID" value="MBM6878336.1"/>
    <property type="molecule type" value="Genomic_DNA"/>
</dbReference>
<name>A0ABS2GA34_9FIRM</name>
<dbReference type="InterPro" id="IPR031841">
    <property type="entry name" value="Endopep_inhib"/>
</dbReference>
<accession>A0ABS2GA34</accession>
<evidence type="ECO:0000256" key="1">
    <source>
        <dbReference type="SAM" id="SignalP"/>
    </source>
</evidence>
<dbReference type="Pfam" id="PF16800">
    <property type="entry name" value="Endopep_inhib"/>
    <property type="match status" value="1"/>
</dbReference>
<keyword evidence="1" id="KW-0732">Signal</keyword>
<dbReference type="Proteomes" id="UP000729290">
    <property type="component" value="Unassembled WGS sequence"/>
</dbReference>
<feature type="signal peptide" evidence="1">
    <location>
        <begin position="1"/>
        <end position="29"/>
    </location>
</feature>
<comment type="caution">
    <text evidence="2">The sequence shown here is derived from an EMBL/GenBank/DDBJ whole genome shotgun (WGS) entry which is preliminary data.</text>
</comment>
<sequence>MKKKLCLFLACAMTAVLLFGCGSSTTDSAEEQEAVTTPGSNIEYEQDGSLPPLDKDLQTLYQEAQGLYEQISLTGFDMDTSDTLEKDGLVYYKVNDSRFSDYDSFYSYLNQYFTKDFIDEEIMTESNLRFAKGDNGDLYILDGNRGTNIFFAGYVMTVDSQTDKEILFTSTVYYTMDTANEAEIFYTAPEDPENYTTKTYQFDLIQEDGSWKFDNFYLFY</sequence>
<protein>
    <submittedName>
        <fullName evidence="2">Uncharacterized protein</fullName>
    </submittedName>
</protein>
<dbReference type="RefSeq" id="WP_205134087.1">
    <property type="nucleotide sequence ID" value="NZ_JACSNT010000012.1"/>
</dbReference>
<reference evidence="2 3" key="1">
    <citation type="journal article" date="2021" name="Sci. Rep.">
        <title>The distribution of antibiotic resistance genes in chicken gut microbiota commensals.</title>
        <authorList>
            <person name="Juricova H."/>
            <person name="Matiasovicova J."/>
            <person name="Kubasova T."/>
            <person name="Cejkova D."/>
            <person name="Rychlik I."/>
        </authorList>
    </citation>
    <scope>NUCLEOTIDE SEQUENCE [LARGE SCALE GENOMIC DNA]</scope>
    <source>
        <strain evidence="2 3">An431b</strain>
    </source>
</reference>
<evidence type="ECO:0000313" key="2">
    <source>
        <dbReference type="EMBL" id="MBM6878336.1"/>
    </source>
</evidence>
<keyword evidence="3" id="KW-1185">Reference proteome</keyword>
<dbReference type="PROSITE" id="PS51257">
    <property type="entry name" value="PROKAR_LIPOPROTEIN"/>
    <property type="match status" value="1"/>
</dbReference>
<gene>
    <name evidence="2" type="ORF">H9X83_09230</name>
</gene>
<proteinExistence type="predicted"/>
<feature type="chain" id="PRO_5045048330" evidence="1">
    <location>
        <begin position="30"/>
        <end position="220"/>
    </location>
</feature>
<organism evidence="2 3">
    <name type="scientific">Anaerotignum lactatifermentans</name>
    <dbReference type="NCBI Taxonomy" id="160404"/>
    <lineage>
        <taxon>Bacteria</taxon>
        <taxon>Bacillati</taxon>
        <taxon>Bacillota</taxon>
        <taxon>Clostridia</taxon>
        <taxon>Lachnospirales</taxon>
        <taxon>Anaerotignaceae</taxon>
        <taxon>Anaerotignum</taxon>
    </lineage>
</organism>
<evidence type="ECO:0000313" key="3">
    <source>
        <dbReference type="Proteomes" id="UP000729290"/>
    </source>
</evidence>